<keyword evidence="5 12" id="KW-0812">Transmembrane</keyword>
<comment type="subcellular location">
    <subcellularLocation>
        <location evidence="1">Membrane</location>
        <topology evidence="1">Multi-pass membrane protein</topology>
    </subcellularLocation>
</comment>
<dbReference type="Proteomes" id="UP000887116">
    <property type="component" value="Unassembled WGS sequence"/>
</dbReference>
<evidence type="ECO:0000256" key="13">
    <source>
        <dbReference type="SAM" id="Phobius"/>
    </source>
</evidence>
<dbReference type="GO" id="GO:0015280">
    <property type="term" value="F:ligand-gated sodium channel activity"/>
    <property type="evidence" value="ECO:0007669"/>
    <property type="project" value="TreeGrafter"/>
</dbReference>
<evidence type="ECO:0000256" key="12">
    <source>
        <dbReference type="RuleBase" id="RU000679"/>
    </source>
</evidence>
<keyword evidence="3 12" id="KW-0813">Transport</keyword>
<evidence type="ECO:0000256" key="4">
    <source>
        <dbReference type="ARBA" id="ARBA00022461"/>
    </source>
</evidence>
<proteinExistence type="inferred from homology"/>
<dbReference type="InterPro" id="IPR001873">
    <property type="entry name" value="ENaC"/>
</dbReference>
<evidence type="ECO:0000313" key="14">
    <source>
        <dbReference type="EMBL" id="GFQ84739.1"/>
    </source>
</evidence>
<accession>A0A8X6KTQ2</accession>
<evidence type="ECO:0000313" key="15">
    <source>
        <dbReference type="Proteomes" id="UP000887116"/>
    </source>
</evidence>
<dbReference type="EMBL" id="BMAO01002968">
    <property type="protein sequence ID" value="GFQ84739.1"/>
    <property type="molecule type" value="Genomic_DNA"/>
</dbReference>
<dbReference type="AlphaFoldDB" id="A0A8X6KTQ2"/>
<keyword evidence="9 13" id="KW-0472">Membrane</keyword>
<evidence type="ECO:0000256" key="11">
    <source>
        <dbReference type="ARBA" id="ARBA00023303"/>
    </source>
</evidence>
<comment type="similarity">
    <text evidence="2 12">Belongs to the amiloride-sensitive sodium channel (TC 1.A.6) family.</text>
</comment>
<keyword evidence="7" id="KW-0915">Sodium</keyword>
<keyword evidence="4 12" id="KW-0894">Sodium channel</keyword>
<keyword evidence="11 12" id="KW-0407">Ion channel</keyword>
<name>A0A8X6KTQ2_TRICU</name>
<evidence type="ECO:0000256" key="1">
    <source>
        <dbReference type="ARBA" id="ARBA00004141"/>
    </source>
</evidence>
<keyword evidence="15" id="KW-1185">Reference proteome</keyword>
<reference evidence="14" key="1">
    <citation type="submission" date="2020-07" db="EMBL/GenBank/DDBJ databases">
        <title>Multicomponent nature underlies the extraordinary mechanical properties of spider dragline silk.</title>
        <authorList>
            <person name="Kono N."/>
            <person name="Nakamura H."/>
            <person name="Mori M."/>
            <person name="Yoshida Y."/>
            <person name="Ohtoshi R."/>
            <person name="Malay A.D."/>
            <person name="Moran D.A.P."/>
            <person name="Tomita M."/>
            <person name="Numata K."/>
            <person name="Arakawa K."/>
        </authorList>
    </citation>
    <scope>NUCLEOTIDE SEQUENCE</scope>
</reference>
<evidence type="ECO:0000256" key="5">
    <source>
        <dbReference type="ARBA" id="ARBA00022692"/>
    </source>
</evidence>
<dbReference type="GO" id="GO:0005886">
    <property type="term" value="C:plasma membrane"/>
    <property type="evidence" value="ECO:0007669"/>
    <property type="project" value="TreeGrafter"/>
</dbReference>
<dbReference type="OrthoDB" id="6423474at2759"/>
<evidence type="ECO:0000256" key="7">
    <source>
        <dbReference type="ARBA" id="ARBA00023053"/>
    </source>
</evidence>
<evidence type="ECO:0000256" key="10">
    <source>
        <dbReference type="ARBA" id="ARBA00023201"/>
    </source>
</evidence>
<feature type="transmembrane region" description="Helical" evidence="13">
    <location>
        <begin position="12"/>
        <end position="36"/>
    </location>
</feature>
<evidence type="ECO:0000256" key="9">
    <source>
        <dbReference type="ARBA" id="ARBA00023136"/>
    </source>
</evidence>
<dbReference type="Pfam" id="PF00858">
    <property type="entry name" value="ASC"/>
    <property type="match status" value="1"/>
</dbReference>
<organism evidence="14 15">
    <name type="scientific">Trichonephila clavata</name>
    <name type="common">Joro spider</name>
    <name type="synonym">Nephila clavata</name>
    <dbReference type="NCBI Taxonomy" id="2740835"/>
    <lineage>
        <taxon>Eukaryota</taxon>
        <taxon>Metazoa</taxon>
        <taxon>Ecdysozoa</taxon>
        <taxon>Arthropoda</taxon>
        <taxon>Chelicerata</taxon>
        <taxon>Arachnida</taxon>
        <taxon>Araneae</taxon>
        <taxon>Araneomorphae</taxon>
        <taxon>Entelegynae</taxon>
        <taxon>Araneoidea</taxon>
        <taxon>Nephilidae</taxon>
        <taxon>Trichonephila</taxon>
    </lineage>
</organism>
<keyword evidence="6 13" id="KW-1133">Transmembrane helix</keyword>
<evidence type="ECO:0000256" key="2">
    <source>
        <dbReference type="ARBA" id="ARBA00007193"/>
    </source>
</evidence>
<dbReference type="Gene3D" id="1.10.287.770">
    <property type="entry name" value="YojJ-like"/>
    <property type="match status" value="1"/>
</dbReference>
<sequence>MIKKNIRKLLKAAVVIICVTGFLLQTFQFLFLYWTYPTVVDIQVSIPSEIEIPAISICSGNGLRPGVICDLGPFCTRKTMFKFINVCEIMPEFCVNGMPPEGFRAVTYYKFFSDTNLNSTLADMLRLPLREYFKCKIVSGASERECDIDNAIIGSYYSDGNSPSFCFTMNTLWSRPDVEIQKIKKSETIQMEFFIDTTFSGGDPPLDEVQSVRFNSLSSSAVQMAIHSPYISASPYVSGMGFLGGKDYKVKIKADEKHLLPPPYQTNCTDYRPQWKARGGVGPLNQIMVIQECKRNETAKQLGCVPFHIDYPHNETICSYCDNCPNITRIGDNCTHLLRYYNQPCDFLSYHMEVEEKLVSIVKRLESNFMRWTESLYFKEKGYNCTFERILTRRCQIIHVEIVFDEFEITNMTYNPKFESLELFSVIGGYMGMYLGVSIVAVYDFAELAIQTLHKFSKKHQKAKQKKKWQNMQWVDSIKEPKSSNNFGRRKIVSPYRIRDIY</sequence>
<evidence type="ECO:0000256" key="3">
    <source>
        <dbReference type="ARBA" id="ARBA00022448"/>
    </source>
</evidence>
<comment type="caution">
    <text evidence="14">The sequence shown here is derived from an EMBL/GenBank/DDBJ whole genome shotgun (WGS) entry which is preliminary data.</text>
</comment>
<dbReference type="PANTHER" id="PTHR11690">
    <property type="entry name" value="AMILORIDE-SENSITIVE SODIUM CHANNEL-RELATED"/>
    <property type="match status" value="1"/>
</dbReference>
<evidence type="ECO:0000256" key="6">
    <source>
        <dbReference type="ARBA" id="ARBA00022989"/>
    </source>
</evidence>
<keyword evidence="10 12" id="KW-0739">Sodium transport</keyword>
<protein>
    <submittedName>
        <fullName evidence="14">Uncharacterized protein</fullName>
    </submittedName>
</protein>
<keyword evidence="8 12" id="KW-0406">Ion transport</keyword>
<evidence type="ECO:0000256" key="8">
    <source>
        <dbReference type="ARBA" id="ARBA00023065"/>
    </source>
</evidence>
<gene>
    <name evidence="14" type="primary">AVEN_77921_1</name>
    <name evidence="14" type="ORF">TNCT_339031</name>
</gene>